<proteinExistence type="predicted"/>
<name>A0AAD0AP37_9FUSO</name>
<feature type="modified residue" description="4-aspartylphosphate" evidence="8">
    <location>
        <position position="55"/>
    </location>
</feature>
<evidence type="ECO:0000313" key="11">
    <source>
        <dbReference type="EMBL" id="ATV65272.1"/>
    </source>
</evidence>
<dbReference type="SMART" id="SM00448">
    <property type="entry name" value="REC"/>
    <property type="match status" value="1"/>
</dbReference>
<feature type="domain" description="Response regulatory" evidence="10">
    <location>
        <begin position="3"/>
        <end position="120"/>
    </location>
</feature>
<sequence length="262" mass="30431">MYKLMIADDEPLIRRGIKQLIDLSSLQIGEIYEASTGEEALKVFEEFKPEIVLMDINMPKIDGLSVAKKIKSINHDTKIAIITGYNYFDYAQTAIKIGVEDYILKPISKSDVSEIIVKLVSSLQKERKDKEIEKVLEKITTVDIQDNIAKNNYKELIQNIIEESYTDSQFTLSVLSEKLDLSSGYLSIMFKKNFGIPFQDYLLQKRMEKAKLLLLTTELKNYEIAEQVGFEDVNYFITKFKKYYQITPKQYRETVLKNENEQ</sequence>
<dbReference type="InterPro" id="IPR009057">
    <property type="entry name" value="Homeodomain-like_sf"/>
</dbReference>
<evidence type="ECO:0000256" key="1">
    <source>
        <dbReference type="ARBA" id="ARBA00004496"/>
    </source>
</evidence>
<protein>
    <submittedName>
        <fullName evidence="11">DNA-binding response regulator</fullName>
    </submittedName>
</protein>
<keyword evidence="2" id="KW-0963">Cytoplasm</keyword>
<dbReference type="Gene3D" id="1.10.10.60">
    <property type="entry name" value="Homeodomain-like"/>
    <property type="match status" value="2"/>
</dbReference>
<evidence type="ECO:0000259" key="10">
    <source>
        <dbReference type="PROSITE" id="PS50110"/>
    </source>
</evidence>
<dbReference type="AlphaFoldDB" id="A0AAD0AP37"/>
<keyword evidence="5" id="KW-0805">Transcription regulation</keyword>
<evidence type="ECO:0000256" key="6">
    <source>
        <dbReference type="ARBA" id="ARBA00023125"/>
    </source>
</evidence>
<dbReference type="PRINTS" id="PR00032">
    <property type="entry name" value="HTHARAC"/>
</dbReference>
<dbReference type="Pfam" id="PF00072">
    <property type="entry name" value="Response_reg"/>
    <property type="match status" value="1"/>
</dbReference>
<dbReference type="PROSITE" id="PS01124">
    <property type="entry name" value="HTH_ARAC_FAMILY_2"/>
    <property type="match status" value="1"/>
</dbReference>
<evidence type="ECO:0000256" key="2">
    <source>
        <dbReference type="ARBA" id="ARBA00022490"/>
    </source>
</evidence>
<dbReference type="PROSITE" id="PS50110">
    <property type="entry name" value="RESPONSE_REGULATORY"/>
    <property type="match status" value="1"/>
</dbReference>
<evidence type="ECO:0000259" key="9">
    <source>
        <dbReference type="PROSITE" id="PS01124"/>
    </source>
</evidence>
<keyword evidence="3 8" id="KW-0597">Phosphoprotein</keyword>
<dbReference type="EMBL" id="CP024702">
    <property type="protein sequence ID" value="ATV65272.1"/>
    <property type="molecule type" value="Genomic_DNA"/>
</dbReference>
<evidence type="ECO:0000256" key="7">
    <source>
        <dbReference type="ARBA" id="ARBA00023163"/>
    </source>
</evidence>
<dbReference type="PANTHER" id="PTHR42713">
    <property type="entry name" value="HISTIDINE KINASE-RELATED"/>
    <property type="match status" value="1"/>
</dbReference>
<evidence type="ECO:0000256" key="3">
    <source>
        <dbReference type="ARBA" id="ARBA00022553"/>
    </source>
</evidence>
<dbReference type="InterPro" id="IPR051552">
    <property type="entry name" value="HptR"/>
</dbReference>
<dbReference type="Gene3D" id="3.40.50.2300">
    <property type="match status" value="1"/>
</dbReference>
<dbReference type="InterPro" id="IPR011006">
    <property type="entry name" value="CheY-like_superfamily"/>
</dbReference>
<organism evidence="11 12">
    <name type="scientific">Fusobacterium pseudoperiodonticum</name>
    <dbReference type="NCBI Taxonomy" id="2663009"/>
    <lineage>
        <taxon>Bacteria</taxon>
        <taxon>Fusobacteriati</taxon>
        <taxon>Fusobacteriota</taxon>
        <taxon>Fusobacteriia</taxon>
        <taxon>Fusobacteriales</taxon>
        <taxon>Fusobacteriaceae</taxon>
        <taxon>Fusobacterium</taxon>
    </lineage>
</organism>
<accession>A0AAD0AP37</accession>
<dbReference type="SUPFAM" id="SSF46689">
    <property type="entry name" value="Homeodomain-like"/>
    <property type="match status" value="1"/>
</dbReference>
<comment type="subcellular location">
    <subcellularLocation>
        <location evidence="1">Cytoplasm</location>
    </subcellularLocation>
</comment>
<evidence type="ECO:0000256" key="4">
    <source>
        <dbReference type="ARBA" id="ARBA00023012"/>
    </source>
</evidence>
<dbReference type="GO" id="GO:0043565">
    <property type="term" value="F:sequence-specific DNA binding"/>
    <property type="evidence" value="ECO:0007669"/>
    <property type="project" value="InterPro"/>
</dbReference>
<dbReference type="InterPro" id="IPR018060">
    <property type="entry name" value="HTH_AraC"/>
</dbReference>
<keyword evidence="4" id="KW-0902">Two-component regulatory system</keyword>
<reference evidence="12" key="1">
    <citation type="submission" date="2017-11" db="EMBL/GenBank/DDBJ databases">
        <title>Genome sequencing of Fusobacterium periodonticum KCOM 1282.</title>
        <authorList>
            <person name="Kook J.-K."/>
            <person name="Park S.-N."/>
            <person name="Lim Y.K."/>
        </authorList>
    </citation>
    <scope>NUCLEOTIDE SEQUENCE [LARGE SCALE GENOMIC DNA]</scope>
    <source>
        <strain evidence="12">KCOM 1282</strain>
    </source>
</reference>
<dbReference type="SUPFAM" id="SSF52172">
    <property type="entry name" value="CheY-like"/>
    <property type="match status" value="1"/>
</dbReference>
<dbReference type="InterPro" id="IPR020449">
    <property type="entry name" value="Tscrpt_reg_AraC-type_HTH"/>
</dbReference>
<keyword evidence="7" id="KW-0804">Transcription</keyword>
<evidence type="ECO:0000256" key="5">
    <source>
        <dbReference type="ARBA" id="ARBA00023015"/>
    </source>
</evidence>
<dbReference type="InterPro" id="IPR001789">
    <property type="entry name" value="Sig_transdc_resp-reg_receiver"/>
</dbReference>
<evidence type="ECO:0000313" key="12">
    <source>
        <dbReference type="Proteomes" id="UP000231749"/>
    </source>
</evidence>
<feature type="domain" description="HTH araC/xylS-type" evidence="9">
    <location>
        <begin position="155"/>
        <end position="254"/>
    </location>
</feature>
<dbReference type="CDD" id="cd17536">
    <property type="entry name" value="REC_YesN-like"/>
    <property type="match status" value="1"/>
</dbReference>
<dbReference type="Proteomes" id="UP000231749">
    <property type="component" value="Chromosome"/>
</dbReference>
<dbReference type="Pfam" id="PF12833">
    <property type="entry name" value="HTH_18"/>
    <property type="match status" value="1"/>
</dbReference>
<dbReference type="GO" id="GO:0003700">
    <property type="term" value="F:DNA-binding transcription factor activity"/>
    <property type="evidence" value="ECO:0007669"/>
    <property type="project" value="InterPro"/>
</dbReference>
<dbReference type="RefSeq" id="WP_099990139.1">
    <property type="nucleotide sequence ID" value="NZ_CP024702.1"/>
</dbReference>
<gene>
    <name evidence="11" type="ORF">CTM86_01015</name>
</gene>
<dbReference type="GO" id="GO:0005737">
    <property type="term" value="C:cytoplasm"/>
    <property type="evidence" value="ECO:0007669"/>
    <property type="project" value="UniProtKB-SubCell"/>
</dbReference>
<keyword evidence="6 11" id="KW-0238">DNA-binding</keyword>
<evidence type="ECO:0000256" key="8">
    <source>
        <dbReference type="PROSITE-ProRule" id="PRU00169"/>
    </source>
</evidence>
<dbReference type="SMART" id="SM00342">
    <property type="entry name" value="HTH_ARAC"/>
    <property type="match status" value="1"/>
</dbReference>
<dbReference type="PANTHER" id="PTHR42713:SF3">
    <property type="entry name" value="TRANSCRIPTIONAL REGULATORY PROTEIN HPTR"/>
    <property type="match status" value="1"/>
</dbReference>
<dbReference type="GO" id="GO:0000160">
    <property type="term" value="P:phosphorelay signal transduction system"/>
    <property type="evidence" value="ECO:0007669"/>
    <property type="project" value="UniProtKB-KW"/>
</dbReference>